<evidence type="ECO:0000256" key="3">
    <source>
        <dbReference type="ARBA" id="ARBA00022840"/>
    </source>
</evidence>
<dbReference type="OrthoDB" id="3242798at2"/>
<dbReference type="PIRSF" id="PIRSF006806">
    <property type="entry name" value="FTHF_cligase"/>
    <property type="match status" value="1"/>
</dbReference>
<comment type="caution">
    <text evidence="6">The sequence shown here is derived from an EMBL/GenBank/DDBJ whole genome shotgun (WGS) entry which is preliminary data.</text>
</comment>
<keyword evidence="2 4" id="KW-0547">Nucleotide-binding</keyword>
<reference evidence="6 7" key="1">
    <citation type="submission" date="2017-10" db="EMBL/GenBank/DDBJ databases">
        <title>Sequencing the genomes of 1000 actinobacteria strains.</title>
        <authorList>
            <person name="Klenk H.-P."/>
        </authorList>
    </citation>
    <scope>NUCLEOTIDE SEQUENCE [LARGE SCALE GENOMIC DNA]</scope>
    <source>
        <strain evidence="6 7">DSM 20688</strain>
    </source>
</reference>
<proteinExistence type="inferred from homology"/>
<dbReference type="NCBIfam" id="TIGR02727">
    <property type="entry name" value="MTHFS_bact"/>
    <property type="match status" value="1"/>
</dbReference>
<dbReference type="InterPro" id="IPR024185">
    <property type="entry name" value="FTHF_cligase-like_sf"/>
</dbReference>
<dbReference type="Gene3D" id="3.40.50.10420">
    <property type="entry name" value="NagB/RpiA/CoA transferase-like"/>
    <property type="match status" value="1"/>
</dbReference>
<dbReference type="PANTHER" id="PTHR23407:SF1">
    <property type="entry name" value="5-FORMYLTETRAHYDROFOLATE CYCLO-LIGASE"/>
    <property type="match status" value="1"/>
</dbReference>
<feature type="binding site" evidence="4">
    <location>
        <position position="47"/>
    </location>
    <ligand>
        <name>substrate</name>
    </ligand>
</feature>
<dbReference type="STRING" id="1724.GCA_001044175_01868"/>
<sequence length="185" mass="19779">MDKSTLRSELRQLRATPRPLADATLSSHCANFIAELGMERPRVAAYVPLDGEPGGQALLPALRATGAELYLPVALPGDTLKWALDTGYLKPGYQGISEPDSQRLPSSLLETCDLVLVPSLGVGAQGHRLGQGGGFYDRTWAAIPTPPRAVAVVYSNEYPVDFNAEPHDMQVSGVITDEGVTLLEP</sequence>
<evidence type="ECO:0000313" key="7">
    <source>
        <dbReference type="Proteomes" id="UP000221653"/>
    </source>
</evidence>
<keyword evidence="7" id="KW-1185">Reference proteome</keyword>
<name>A0A2A9DM24_9CORY</name>
<dbReference type="PANTHER" id="PTHR23407">
    <property type="entry name" value="ATPASE INHIBITOR/5-FORMYLTETRAHYDROFOLATE CYCLO-LIGASE"/>
    <property type="match status" value="1"/>
</dbReference>
<comment type="cofactor">
    <cofactor evidence="5">
        <name>Mg(2+)</name>
        <dbReference type="ChEBI" id="CHEBI:18420"/>
    </cofactor>
</comment>
<accession>A0A2A9DM24</accession>
<keyword evidence="3 4" id="KW-0067">ATP-binding</keyword>
<evidence type="ECO:0000313" key="6">
    <source>
        <dbReference type="EMBL" id="PFG26980.1"/>
    </source>
</evidence>
<feature type="binding site" evidence="4">
    <location>
        <begin position="128"/>
        <end position="136"/>
    </location>
    <ligand>
        <name>ATP</name>
        <dbReference type="ChEBI" id="CHEBI:30616"/>
    </ligand>
</feature>
<dbReference type="InterPro" id="IPR002698">
    <property type="entry name" value="FTHF_cligase"/>
</dbReference>
<keyword evidence="5" id="KW-0479">Metal-binding</keyword>
<comment type="similarity">
    <text evidence="1 5">Belongs to the 5-formyltetrahydrofolate cyclo-ligase family.</text>
</comment>
<evidence type="ECO:0000256" key="4">
    <source>
        <dbReference type="PIRSR" id="PIRSR006806-1"/>
    </source>
</evidence>
<dbReference type="EMBL" id="PDJF01000001">
    <property type="protein sequence ID" value="PFG26980.1"/>
    <property type="molecule type" value="Genomic_DNA"/>
</dbReference>
<dbReference type="EC" id="6.3.3.2" evidence="5"/>
<dbReference type="Pfam" id="PF01812">
    <property type="entry name" value="5-FTHF_cyc-lig"/>
    <property type="match status" value="1"/>
</dbReference>
<evidence type="ECO:0000256" key="2">
    <source>
        <dbReference type="ARBA" id="ARBA00022741"/>
    </source>
</evidence>
<dbReference type="GO" id="GO:0009396">
    <property type="term" value="P:folic acid-containing compound biosynthetic process"/>
    <property type="evidence" value="ECO:0007669"/>
    <property type="project" value="TreeGrafter"/>
</dbReference>
<evidence type="ECO:0000256" key="1">
    <source>
        <dbReference type="ARBA" id="ARBA00010638"/>
    </source>
</evidence>
<feature type="binding site" evidence="4">
    <location>
        <position position="52"/>
    </location>
    <ligand>
        <name>substrate</name>
    </ligand>
</feature>
<dbReference type="GO" id="GO:0035999">
    <property type="term" value="P:tetrahydrofolate interconversion"/>
    <property type="evidence" value="ECO:0007669"/>
    <property type="project" value="TreeGrafter"/>
</dbReference>
<gene>
    <name evidence="6" type="ORF">ATK06_0021</name>
</gene>
<comment type="catalytic activity">
    <reaction evidence="5">
        <text>(6S)-5-formyl-5,6,7,8-tetrahydrofolate + ATP = (6R)-5,10-methenyltetrahydrofolate + ADP + phosphate</text>
        <dbReference type="Rhea" id="RHEA:10488"/>
        <dbReference type="ChEBI" id="CHEBI:30616"/>
        <dbReference type="ChEBI" id="CHEBI:43474"/>
        <dbReference type="ChEBI" id="CHEBI:57455"/>
        <dbReference type="ChEBI" id="CHEBI:57457"/>
        <dbReference type="ChEBI" id="CHEBI:456216"/>
        <dbReference type="EC" id="6.3.3.2"/>
    </reaction>
</comment>
<protein>
    <recommendedName>
        <fullName evidence="5">5-formyltetrahydrofolate cyclo-ligase</fullName>
        <ecNumber evidence="5">6.3.3.2</ecNumber>
    </recommendedName>
</protein>
<dbReference type="RefSeq" id="WP_048380318.1">
    <property type="nucleotide sequence ID" value="NZ_LDYE01000007.1"/>
</dbReference>
<organism evidence="6 7">
    <name type="scientific">Corynebacterium renale</name>
    <dbReference type="NCBI Taxonomy" id="1724"/>
    <lineage>
        <taxon>Bacteria</taxon>
        <taxon>Bacillati</taxon>
        <taxon>Actinomycetota</taxon>
        <taxon>Actinomycetes</taxon>
        <taxon>Mycobacteriales</taxon>
        <taxon>Corynebacteriaceae</taxon>
        <taxon>Corynebacterium</taxon>
    </lineage>
</organism>
<dbReference type="InterPro" id="IPR037171">
    <property type="entry name" value="NagB/RpiA_transferase-like"/>
</dbReference>
<evidence type="ECO:0000256" key="5">
    <source>
        <dbReference type="RuleBase" id="RU361279"/>
    </source>
</evidence>
<keyword evidence="6" id="KW-0436">Ligase</keyword>
<dbReference type="Proteomes" id="UP000221653">
    <property type="component" value="Unassembled WGS sequence"/>
</dbReference>
<dbReference type="AlphaFoldDB" id="A0A2A9DM24"/>
<keyword evidence="5" id="KW-0460">Magnesium</keyword>
<dbReference type="SUPFAM" id="SSF100950">
    <property type="entry name" value="NagB/RpiA/CoA transferase-like"/>
    <property type="match status" value="1"/>
</dbReference>
<dbReference type="GO" id="GO:0030272">
    <property type="term" value="F:5-formyltetrahydrofolate cyclo-ligase activity"/>
    <property type="evidence" value="ECO:0007669"/>
    <property type="project" value="UniProtKB-EC"/>
</dbReference>
<feature type="binding site" evidence="4">
    <location>
        <begin position="3"/>
        <end position="7"/>
    </location>
    <ligand>
        <name>ATP</name>
        <dbReference type="ChEBI" id="CHEBI:30616"/>
    </ligand>
</feature>
<dbReference type="GO" id="GO:0046872">
    <property type="term" value="F:metal ion binding"/>
    <property type="evidence" value="ECO:0007669"/>
    <property type="project" value="UniProtKB-KW"/>
</dbReference>
<dbReference type="GO" id="GO:0005524">
    <property type="term" value="F:ATP binding"/>
    <property type="evidence" value="ECO:0007669"/>
    <property type="project" value="UniProtKB-KW"/>
</dbReference>